<keyword evidence="2 4" id="KW-0813">Transport</keyword>
<evidence type="ECO:0000256" key="2">
    <source>
        <dbReference type="ARBA" id="ARBA00022448"/>
    </source>
</evidence>
<name>A0A4U0VCZ9_9PEZI</name>
<dbReference type="SUPFAM" id="SSF74788">
    <property type="entry name" value="Cullin repeat-like"/>
    <property type="match status" value="1"/>
</dbReference>
<reference evidence="7 8" key="1">
    <citation type="submission" date="2017-03" db="EMBL/GenBank/DDBJ databases">
        <title>Genomes of endolithic fungi from Antarctica.</title>
        <authorList>
            <person name="Coleine C."/>
            <person name="Masonjones S."/>
            <person name="Stajich J.E."/>
        </authorList>
    </citation>
    <scope>NUCLEOTIDE SEQUENCE [LARGE SCALE GENOMIC DNA]</scope>
    <source>
        <strain evidence="7 8">CCFEE 5311</strain>
    </source>
</reference>
<dbReference type="OrthoDB" id="1922221at2759"/>
<proteinExistence type="inferred from homology"/>
<gene>
    <name evidence="7" type="ORF">B0A54_03630</name>
</gene>
<dbReference type="GO" id="GO:0005546">
    <property type="term" value="F:phosphatidylinositol-4,5-bisphosphate binding"/>
    <property type="evidence" value="ECO:0007669"/>
    <property type="project" value="InterPro"/>
</dbReference>
<accession>A0A4U0VCZ9</accession>
<feature type="compositionally biased region" description="Basic and acidic residues" evidence="5">
    <location>
        <begin position="641"/>
        <end position="660"/>
    </location>
</feature>
<dbReference type="Gene3D" id="1.20.1280.170">
    <property type="entry name" value="Exocyst complex component Exo70"/>
    <property type="match status" value="1"/>
</dbReference>
<dbReference type="GO" id="GO:0005935">
    <property type="term" value="C:cellular bud neck"/>
    <property type="evidence" value="ECO:0007669"/>
    <property type="project" value="UniProtKB-SubCell"/>
</dbReference>
<feature type="domain" description="Exocyst complex subunit Exo70 C-terminal" evidence="6">
    <location>
        <begin position="244"/>
        <end position="626"/>
    </location>
</feature>
<dbReference type="PANTHER" id="PTHR12542:SF41">
    <property type="entry name" value="EXOCYST COMPLEX COMPONENT 7"/>
    <property type="match status" value="1"/>
</dbReference>
<organism evidence="7 8">
    <name type="scientific">Friedmanniomyces endolithicus</name>
    <dbReference type="NCBI Taxonomy" id="329885"/>
    <lineage>
        <taxon>Eukaryota</taxon>
        <taxon>Fungi</taxon>
        <taxon>Dikarya</taxon>
        <taxon>Ascomycota</taxon>
        <taxon>Pezizomycotina</taxon>
        <taxon>Dothideomycetes</taxon>
        <taxon>Dothideomycetidae</taxon>
        <taxon>Mycosphaerellales</taxon>
        <taxon>Teratosphaeriaceae</taxon>
        <taxon>Friedmanniomyces</taxon>
    </lineage>
</organism>
<dbReference type="InterPro" id="IPR004140">
    <property type="entry name" value="Exo70"/>
</dbReference>
<protein>
    <recommendedName>
        <fullName evidence="4">Exocyst complex protein EXO70</fullName>
    </recommendedName>
</protein>
<evidence type="ECO:0000256" key="1">
    <source>
        <dbReference type="ARBA" id="ARBA00006756"/>
    </source>
</evidence>
<dbReference type="InterPro" id="IPR016159">
    <property type="entry name" value="Cullin_repeat-like_dom_sf"/>
</dbReference>
<dbReference type="Pfam" id="PF03081">
    <property type="entry name" value="Exo70_C"/>
    <property type="match status" value="1"/>
</dbReference>
<comment type="caution">
    <text evidence="7">The sequence shown here is derived from an EMBL/GenBank/DDBJ whole genome shotgun (WGS) entry which is preliminary data.</text>
</comment>
<keyword evidence="4" id="KW-0653">Protein transport</keyword>
<evidence type="ECO:0000313" key="7">
    <source>
        <dbReference type="EMBL" id="TKA45945.1"/>
    </source>
</evidence>
<dbReference type="GO" id="GO:0006887">
    <property type="term" value="P:exocytosis"/>
    <property type="evidence" value="ECO:0007669"/>
    <property type="project" value="UniProtKB-KW"/>
</dbReference>
<dbReference type="InterPro" id="IPR046364">
    <property type="entry name" value="Exo70_C"/>
</dbReference>
<dbReference type="STRING" id="329885.A0A4U0VCZ9"/>
<dbReference type="EMBL" id="NAJP01000010">
    <property type="protein sequence ID" value="TKA45945.1"/>
    <property type="molecule type" value="Genomic_DNA"/>
</dbReference>
<dbReference type="Pfam" id="PF20669">
    <property type="entry name" value="Exo70_N"/>
    <property type="match status" value="1"/>
</dbReference>
<evidence type="ECO:0000256" key="3">
    <source>
        <dbReference type="ARBA" id="ARBA00022483"/>
    </source>
</evidence>
<feature type="region of interest" description="Disordered" evidence="5">
    <location>
        <begin position="641"/>
        <end position="676"/>
    </location>
</feature>
<evidence type="ECO:0000256" key="5">
    <source>
        <dbReference type="SAM" id="MobiDB-lite"/>
    </source>
</evidence>
<evidence type="ECO:0000313" key="8">
    <source>
        <dbReference type="Proteomes" id="UP000310066"/>
    </source>
</evidence>
<comment type="function">
    <text evidence="4">Involved in the secretory pathway as part of the exocyst complex which tethers secretory vesicles to the sites of exocytosis. Also plays a role in the assembly of the exocyst.</text>
</comment>
<comment type="subcellular location">
    <subcellularLocation>
        <location evidence="4">Bud</location>
    </subcellularLocation>
    <subcellularLocation>
        <location evidence="4">Bud neck</location>
    </subcellularLocation>
</comment>
<sequence length="676" mass="75328">MIARRAAHAEESAEVEVLFANVKKMKAVTRKMEASMARLEQSGRTVQEAIGPVYGNTQRLQTQNANITRIQEAIDKFKEPLDMRDREERVLRSRPDRVGLHEYISSMDRTSQALRNLQKTNMRANQQTILELTELLRIGTENLEGVFRDMLREDSQPIEPLKQITSGKDYPRISSTKSARLSTVNQHIAKYSSHATQPGDLPPSAKVYAHERGQYIMLSLQNLATASKSTARKVDASAIYRQGSNGIGSYAQGLQGMYLAEYDNIGHIFSRDESSAVMQATCLSSLTDFSSTLRDLDAHVRENMLTDCYLSYEIIEVVSSMSHQLEGKTGELKYALSEALKPGRETAKSSLSFLLNDTRTKIQQMQALPVDGSSIPLTAEVMTRLQLMTAYLPPLSSIMCSLGDGGWSAPNTTSSTTSIPTIKSFDVGADGKTLFAHYAADTLDTLLAALEARSRSLLRGRSLQGVFLANNVCVAERMIRTSELDPLLAATAQPKLDAWRKKATQAYIDAWKEPSTHLLDVQFTAKAPRPPSTGAAVDSGAILKALNSKDKDGIKEKFRNFNASFDDLVAKHKAYKMEAEVRRALGRDVQNFIEPLYNRFWERYHEVDKGKGKYVKYDRQQMAGALAGLGDVLGFREVGVDEGRERERERERKGRRRSEMGEGLGMARQRSDGFAK</sequence>
<keyword evidence="3 4" id="KW-0268">Exocytosis</keyword>
<dbReference type="GO" id="GO:0015031">
    <property type="term" value="P:protein transport"/>
    <property type="evidence" value="ECO:0007669"/>
    <property type="project" value="UniProtKB-KW"/>
</dbReference>
<dbReference type="Proteomes" id="UP000310066">
    <property type="component" value="Unassembled WGS sequence"/>
</dbReference>
<dbReference type="AlphaFoldDB" id="A0A4U0VCZ9"/>
<dbReference type="PANTHER" id="PTHR12542">
    <property type="entry name" value="EXOCYST COMPLEX PROTEIN EXO70"/>
    <property type="match status" value="1"/>
</dbReference>
<dbReference type="GO" id="GO:0000145">
    <property type="term" value="C:exocyst"/>
    <property type="evidence" value="ECO:0007669"/>
    <property type="project" value="InterPro"/>
</dbReference>
<comment type="similarity">
    <text evidence="1 4">Belongs to the EXO70 family.</text>
</comment>
<evidence type="ECO:0000256" key="4">
    <source>
        <dbReference type="RuleBase" id="RU365026"/>
    </source>
</evidence>
<evidence type="ECO:0000259" key="6">
    <source>
        <dbReference type="Pfam" id="PF03081"/>
    </source>
</evidence>